<sequence length="509" mass="55517">MKVLLVLAALLLWTPSVAAASHITPTPTPSASLDKPGRSPGKSSPSTTRPRFTYSPPNTRAERAARKAKIEKYMDDVALKLADPGVWMDPGVDELTETQLAKLSTAVRNAPVPMRIAIIPAANLSTSSGFSRTATLAWEGEEIPDQLYDRVGVEGIYVVLVDASSQRGGRGLHAVQRADKGPTYHVESAVDQAVDCCAPNYNKMLTRFIERARVVNKPFYVDAAPYAGGAAGLGALWWGGTAFAAGRRRRREQKEHLEIVRPVLTEEIIEFSKQVSTLPATLDPQQTKLIRDVLDTIEKARQRLDKAKGDSDVEAVTTLLGSARYALVCLDAMRSGRPIPEPTPPCFFDPRHGPSTGKVAWAPENGVERTVDRCDDCARQLAANEQPAVRTVTLRGTARPYWTLGEELASYIDGYWTNGEDRWTFPDPDARRAAAAMRSRWASDRPSARLSRWSDDVGTSMSNWGSSSSSWSDDDDDSSSGSSRRRSYSSRTRSSGGGSSRRSGGSRGF</sequence>
<keyword evidence="4" id="KW-1185">Reference proteome</keyword>
<feature type="region of interest" description="Disordered" evidence="1">
    <location>
        <begin position="24"/>
        <end position="61"/>
    </location>
</feature>
<organism evidence="3 4">
    <name type="scientific">Kribbella deserti</name>
    <dbReference type="NCBI Taxonomy" id="1926257"/>
    <lineage>
        <taxon>Bacteria</taxon>
        <taxon>Bacillati</taxon>
        <taxon>Actinomycetota</taxon>
        <taxon>Actinomycetes</taxon>
        <taxon>Propionibacteriales</taxon>
        <taxon>Kribbellaceae</taxon>
        <taxon>Kribbella</taxon>
    </lineage>
</organism>
<feature type="compositionally biased region" description="Gly residues" evidence="1">
    <location>
        <begin position="495"/>
        <end position="509"/>
    </location>
</feature>
<feature type="compositionally biased region" description="Low complexity" evidence="1">
    <location>
        <begin position="38"/>
        <end position="50"/>
    </location>
</feature>
<dbReference type="RefSeq" id="WP_380056031.1">
    <property type="nucleotide sequence ID" value="NZ_JBHLTC010000040.1"/>
</dbReference>
<dbReference type="Proteomes" id="UP001589890">
    <property type="component" value="Unassembled WGS sequence"/>
</dbReference>
<feature type="region of interest" description="Disordered" evidence="1">
    <location>
        <begin position="448"/>
        <end position="509"/>
    </location>
</feature>
<feature type="signal peptide" evidence="2">
    <location>
        <begin position="1"/>
        <end position="19"/>
    </location>
</feature>
<evidence type="ECO:0000313" key="4">
    <source>
        <dbReference type="Proteomes" id="UP001589890"/>
    </source>
</evidence>
<accession>A0ABV6QW91</accession>
<feature type="chain" id="PRO_5046555535" description="TPM domain-containing protein" evidence="2">
    <location>
        <begin position="20"/>
        <end position="509"/>
    </location>
</feature>
<protein>
    <recommendedName>
        <fullName evidence="5">TPM domain-containing protein</fullName>
    </recommendedName>
</protein>
<evidence type="ECO:0008006" key="5">
    <source>
        <dbReference type="Google" id="ProtNLM"/>
    </source>
</evidence>
<proteinExistence type="predicted"/>
<evidence type="ECO:0000313" key="3">
    <source>
        <dbReference type="EMBL" id="MFC0628909.1"/>
    </source>
</evidence>
<evidence type="ECO:0000256" key="2">
    <source>
        <dbReference type="SAM" id="SignalP"/>
    </source>
</evidence>
<gene>
    <name evidence="3" type="ORF">ACFFGN_32890</name>
</gene>
<dbReference type="EMBL" id="JBHLTC010000040">
    <property type="protein sequence ID" value="MFC0628909.1"/>
    <property type="molecule type" value="Genomic_DNA"/>
</dbReference>
<keyword evidence="2" id="KW-0732">Signal</keyword>
<reference evidence="3 4" key="1">
    <citation type="submission" date="2024-09" db="EMBL/GenBank/DDBJ databases">
        <authorList>
            <person name="Sun Q."/>
            <person name="Mori K."/>
        </authorList>
    </citation>
    <scope>NUCLEOTIDE SEQUENCE [LARGE SCALE GENOMIC DNA]</scope>
    <source>
        <strain evidence="3 4">CGMCC 1.15906</strain>
    </source>
</reference>
<name>A0ABV6QW91_9ACTN</name>
<evidence type="ECO:0000256" key="1">
    <source>
        <dbReference type="SAM" id="MobiDB-lite"/>
    </source>
</evidence>
<comment type="caution">
    <text evidence="3">The sequence shown here is derived from an EMBL/GenBank/DDBJ whole genome shotgun (WGS) entry which is preliminary data.</text>
</comment>